<dbReference type="EMBL" id="JAHSTV010000013">
    <property type="protein sequence ID" value="MBV4466582.1"/>
    <property type="molecule type" value="Genomic_DNA"/>
</dbReference>
<dbReference type="Proteomes" id="UP000886900">
    <property type="component" value="Unassembled WGS sequence"/>
</dbReference>
<accession>A0ABS6Q1I9</accession>
<keyword evidence="3" id="KW-1185">Reference proteome</keyword>
<comment type="caution">
    <text evidence="2">The sequence shown here is derived from an EMBL/GenBank/DDBJ whole genome shotgun (WGS) entry which is preliminary data.</text>
</comment>
<reference evidence="2" key="1">
    <citation type="submission" date="2021-06" db="EMBL/GenBank/DDBJ databases">
        <title>Updating the genus Pseudomonas: Description of 43 new species and partition of the Pseudomonas putida group.</title>
        <authorList>
            <person name="Girard L."/>
            <person name="Lood C."/>
            <person name="Vandamme P."/>
            <person name="Rokni-Zadeh H."/>
            <person name="Van Noort V."/>
            <person name="Hofte M."/>
            <person name="Lavigne R."/>
            <person name="De Mot R."/>
        </authorList>
    </citation>
    <scope>NUCLEOTIDE SEQUENCE</scope>
    <source>
        <strain evidence="2">SWRI79</strain>
    </source>
</reference>
<organism evidence="2 3">
    <name type="scientific">Pseudomonas farris</name>
    <dbReference type="NCBI Taxonomy" id="2841207"/>
    <lineage>
        <taxon>Bacteria</taxon>
        <taxon>Pseudomonadati</taxon>
        <taxon>Pseudomonadota</taxon>
        <taxon>Gammaproteobacteria</taxon>
        <taxon>Pseudomonadales</taxon>
        <taxon>Pseudomonadaceae</taxon>
        <taxon>Pseudomonas</taxon>
    </lineage>
</organism>
<dbReference type="PROSITE" id="PS50943">
    <property type="entry name" value="HTH_CROC1"/>
    <property type="match status" value="1"/>
</dbReference>
<gene>
    <name evidence="2" type="ORF">KVG95_25030</name>
</gene>
<evidence type="ECO:0000313" key="3">
    <source>
        <dbReference type="Proteomes" id="UP000886900"/>
    </source>
</evidence>
<dbReference type="RefSeq" id="WP_217858351.1">
    <property type="nucleotide sequence ID" value="NZ_JAHSTV010000013.1"/>
</dbReference>
<dbReference type="InterPro" id="IPR001387">
    <property type="entry name" value="Cro/C1-type_HTH"/>
</dbReference>
<feature type="domain" description="HTH cro/C1-type" evidence="1">
    <location>
        <begin position="11"/>
        <end position="64"/>
    </location>
</feature>
<dbReference type="Pfam" id="PF13560">
    <property type="entry name" value="HTH_31"/>
    <property type="match status" value="1"/>
</dbReference>
<evidence type="ECO:0000313" key="2">
    <source>
        <dbReference type="EMBL" id="MBV4466582.1"/>
    </source>
</evidence>
<sequence>MLIADRVGERLREERERLGLNQTDFGVLLGVSRGTQKNYELGASSLDLRYVTALEERGVDAAYVLTGRRATPLGQLFSASEEELINQFRTISDDDQKAIRRFLEAMADDAARHRP</sequence>
<name>A0ABS6Q1I9_9PSED</name>
<dbReference type="SMART" id="SM00530">
    <property type="entry name" value="HTH_XRE"/>
    <property type="match status" value="1"/>
</dbReference>
<protein>
    <submittedName>
        <fullName evidence="2">Helix-turn-helix domain-containing protein</fullName>
    </submittedName>
</protein>
<evidence type="ECO:0000259" key="1">
    <source>
        <dbReference type="PROSITE" id="PS50943"/>
    </source>
</evidence>
<proteinExistence type="predicted"/>